<dbReference type="PANTHER" id="PTHR46791">
    <property type="entry name" value="EXPRESSED PROTEIN"/>
    <property type="match status" value="1"/>
</dbReference>
<evidence type="ECO:0000259" key="1">
    <source>
        <dbReference type="Pfam" id="PF24764"/>
    </source>
</evidence>
<sequence length="229" mass="26252">MTSKVSVAQLSGFAGATRESDYSRHVGPTYGRKMMTGYLKYKGVHACEERVGKALQAIQPQNHEARQHGARNLNPTPYRADYMGQKIHIDQNEKMVMYGVTHVVAIDGFSGKLVAHSTMPIKNNLTIYDEIYRKAVLEHGMWDQIRVDCGTEFYLTLFMQEKLAGYRYNQSQPPFLQTPSTLNHRIERVWPEVNNRVNYPIKRCLMNLEDQEIINFGDDTVKFCISTLA</sequence>
<dbReference type="AlphaFoldDB" id="A0A9W2XGM5"/>
<dbReference type="PANTHER" id="PTHR46791:SF5">
    <property type="entry name" value="CLR5 DOMAIN-CONTAINING PROTEIN-RELATED"/>
    <property type="match status" value="1"/>
</dbReference>
<keyword evidence="2" id="KW-1185">Reference proteome</keyword>
<organism evidence="2 3">
    <name type="scientific">Betta splendens</name>
    <name type="common">Siamese fighting fish</name>
    <dbReference type="NCBI Taxonomy" id="158456"/>
    <lineage>
        <taxon>Eukaryota</taxon>
        <taxon>Metazoa</taxon>
        <taxon>Chordata</taxon>
        <taxon>Craniata</taxon>
        <taxon>Vertebrata</taxon>
        <taxon>Euteleostomi</taxon>
        <taxon>Actinopterygii</taxon>
        <taxon>Neopterygii</taxon>
        <taxon>Teleostei</taxon>
        <taxon>Neoteleostei</taxon>
        <taxon>Acanthomorphata</taxon>
        <taxon>Anabantaria</taxon>
        <taxon>Anabantiformes</taxon>
        <taxon>Anabantoidei</taxon>
        <taxon>Osphronemidae</taxon>
        <taxon>Betta</taxon>
    </lineage>
</organism>
<dbReference type="InterPro" id="IPR058913">
    <property type="entry name" value="Integrase_dom_put"/>
</dbReference>
<reference evidence="3" key="1">
    <citation type="submission" date="2025-08" db="UniProtKB">
        <authorList>
            <consortium name="RefSeq"/>
        </authorList>
    </citation>
    <scope>IDENTIFICATION</scope>
</reference>
<dbReference type="OrthoDB" id="5952813at2759"/>
<dbReference type="GeneID" id="114847823"/>
<gene>
    <name evidence="3" type="primary">LOC114847823</name>
</gene>
<proteinExistence type="predicted"/>
<name>A0A9W2XGM5_BETSP</name>
<dbReference type="RefSeq" id="XP_055360765.1">
    <property type="nucleotide sequence ID" value="XM_055504790.1"/>
</dbReference>
<evidence type="ECO:0000313" key="3">
    <source>
        <dbReference type="RefSeq" id="XP_055360765.1"/>
    </source>
</evidence>
<accession>A0A9W2XGM5</accession>
<evidence type="ECO:0000313" key="2">
    <source>
        <dbReference type="Proteomes" id="UP000515150"/>
    </source>
</evidence>
<feature type="domain" description="Integrase core" evidence="1">
    <location>
        <begin position="86"/>
        <end position="225"/>
    </location>
</feature>
<dbReference type="Pfam" id="PF24764">
    <property type="entry name" value="rva_4"/>
    <property type="match status" value="1"/>
</dbReference>
<protein>
    <submittedName>
        <fullName evidence="3">Uncharacterized protein LOC114847823</fullName>
    </submittedName>
</protein>
<dbReference type="Proteomes" id="UP000515150">
    <property type="component" value="Chromosome 21"/>
</dbReference>
<dbReference type="KEGG" id="bspl:114847823"/>